<name>A0A0R3SSU7_HYMDI</name>
<proteinExistence type="predicted"/>
<evidence type="ECO:0000256" key="1">
    <source>
        <dbReference type="SAM" id="Phobius"/>
    </source>
</evidence>
<dbReference type="AlphaFoldDB" id="A0A0R3SSU7"/>
<accession>A0A0R3SSU7</accession>
<organism evidence="2">
    <name type="scientific">Hymenolepis diminuta</name>
    <name type="common">Rat tapeworm</name>
    <dbReference type="NCBI Taxonomy" id="6216"/>
    <lineage>
        <taxon>Eukaryota</taxon>
        <taxon>Metazoa</taxon>
        <taxon>Spiralia</taxon>
        <taxon>Lophotrochozoa</taxon>
        <taxon>Platyhelminthes</taxon>
        <taxon>Cestoda</taxon>
        <taxon>Eucestoda</taxon>
        <taxon>Cyclophyllidea</taxon>
        <taxon>Hymenolepididae</taxon>
        <taxon>Hymenolepis</taxon>
    </lineage>
</organism>
<keyword evidence="1" id="KW-0472">Membrane</keyword>
<keyword evidence="1" id="KW-1133">Transmembrane helix</keyword>
<evidence type="ECO:0000313" key="2">
    <source>
        <dbReference type="WBParaSite" id="HDID_0000840801-mRNA-1"/>
    </source>
</evidence>
<feature type="transmembrane region" description="Helical" evidence="1">
    <location>
        <begin position="33"/>
        <end position="53"/>
    </location>
</feature>
<sequence length="68" mass="8062">MDSISVIAHLFSRNTHARPYNTSTKLYPTLEFFGWGSILAHCHLGIIFVWPFLNRVIVRIFTFLVYWF</sequence>
<dbReference type="WBParaSite" id="HDID_0000840801-mRNA-1">
    <property type="protein sequence ID" value="HDID_0000840801-mRNA-1"/>
    <property type="gene ID" value="HDID_0000840801"/>
</dbReference>
<reference evidence="2" key="1">
    <citation type="submission" date="2017-02" db="UniProtKB">
        <authorList>
            <consortium name="WormBaseParasite"/>
        </authorList>
    </citation>
    <scope>IDENTIFICATION</scope>
</reference>
<protein>
    <submittedName>
        <fullName evidence="2">Ovule protein</fullName>
    </submittedName>
</protein>
<keyword evidence="1" id="KW-0812">Transmembrane</keyword>